<feature type="transmembrane region" description="Helical" evidence="2">
    <location>
        <begin position="134"/>
        <end position="155"/>
    </location>
</feature>
<comment type="caution">
    <text evidence="3">The sequence shown here is derived from an EMBL/GenBank/DDBJ whole genome shotgun (WGS) entry which is preliminary data.</text>
</comment>
<feature type="transmembrane region" description="Helical" evidence="2">
    <location>
        <begin position="106"/>
        <end position="127"/>
    </location>
</feature>
<keyword evidence="2" id="KW-0472">Membrane</keyword>
<evidence type="ECO:0000313" key="4">
    <source>
        <dbReference type="Proteomes" id="UP000603904"/>
    </source>
</evidence>
<evidence type="ECO:0000256" key="2">
    <source>
        <dbReference type="SAM" id="Phobius"/>
    </source>
</evidence>
<feature type="transmembrane region" description="Helical" evidence="2">
    <location>
        <begin position="26"/>
        <end position="50"/>
    </location>
</feature>
<sequence length="670" mass="67908">MTVLLALGLVAAWSVLIPGFMDWDDIVLGVIGSLRLTGPVAAAFAAWVATRRRRAERGHALTPWRAATAPLAILALVTGSFGATVALLGLRAALTGQSGPLMPGGLAMSVAGLALYVVVGWIAGWLLPFAVTPVLAGAGTYGLFTLLADRSAWAVRLAPTTREPYDLFAGVSETAFANQTLWLLGLSAALLLGWVALVTRRVLALAAAATAVLAAGTGAARLVAEPRTMAASERIVYSCQEWPISVCVRPTLRGGLPDLAEVFTPLALRLAGTPAEFRRVEQRAPGDDAPAPPGVVVIHLDDLGTGFAQRAATEFLDRLARPCPGRVAAGYRAIVVAWLRGNPLPPGPLAEHRIAALWFSELTEAQRHDWLRMFYSDFVSCGLQSRHFGGGSRRSDPGITGYPVNPAAAYSPGAYPVAPTPPYTVRPATSPARPPSVPGRPPSGPGSPSVPGIPSGAPGTPGTPGTSGPPGSPGQPTTPGGQSPEPTPGSSDDPSSAPSSGLPSQSGSPYASMRPWGHRFPHRPRFNRDPRYRHPHWGWHRHGDRPSSGPSGSAGSSGSNGSTGSAAGATPAASNARTGAASGARTPTAAKAGAGSATGSGTGAGGKAGTGTAAKAGTGAAKAGTGTGGRGGTGAGSGVSRQVPTRSASPPPAEPGLVPPELLPVDGMER</sequence>
<name>A0ABQ4FXY3_9ACTN</name>
<accession>A0ABQ4FXY3</accession>
<keyword evidence="2" id="KW-1133">Transmembrane helix</keyword>
<dbReference type="RefSeq" id="WP_204057192.1">
    <property type="nucleotide sequence ID" value="NZ_BAAAGP010000004.1"/>
</dbReference>
<feature type="compositionally biased region" description="Basic residues" evidence="1">
    <location>
        <begin position="533"/>
        <end position="543"/>
    </location>
</feature>
<organism evidence="3 4">
    <name type="scientific">Microbispora corallina</name>
    <dbReference type="NCBI Taxonomy" id="83302"/>
    <lineage>
        <taxon>Bacteria</taxon>
        <taxon>Bacillati</taxon>
        <taxon>Actinomycetota</taxon>
        <taxon>Actinomycetes</taxon>
        <taxon>Streptosporangiales</taxon>
        <taxon>Streptosporangiaceae</taxon>
        <taxon>Microbispora</taxon>
    </lineage>
</organism>
<feature type="transmembrane region" description="Helical" evidence="2">
    <location>
        <begin position="175"/>
        <end position="195"/>
    </location>
</feature>
<keyword evidence="4" id="KW-1185">Reference proteome</keyword>
<feature type="compositionally biased region" description="Low complexity" evidence="1">
    <location>
        <begin position="474"/>
        <end position="509"/>
    </location>
</feature>
<feature type="compositionally biased region" description="Basic residues" evidence="1">
    <location>
        <begin position="516"/>
        <end position="525"/>
    </location>
</feature>
<feature type="compositionally biased region" description="Low complexity" evidence="1">
    <location>
        <begin position="547"/>
        <end position="576"/>
    </location>
</feature>
<feature type="compositionally biased region" description="Gly residues" evidence="1">
    <location>
        <begin position="625"/>
        <end position="637"/>
    </location>
</feature>
<dbReference type="EMBL" id="BOOC01000010">
    <property type="protein sequence ID" value="GIH39679.1"/>
    <property type="molecule type" value="Genomic_DNA"/>
</dbReference>
<protein>
    <submittedName>
        <fullName evidence="3">Uncharacterized protein</fullName>
    </submittedName>
</protein>
<evidence type="ECO:0000256" key="1">
    <source>
        <dbReference type="SAM" id="MobiDB-lite"/>
    </source>
</evidence>
<feature type="compositionally biased region" description="Low complexity" evidence="1">
    <location>
        <begin position="446"/>
        <end position="466"/>
    </location>
</feature>
<feature type="compositionally biased region" description="Polar residues" evidence="1">
    <location>
        <begin position="639"/>
        <end position="648"/>
    </location>
</feature>
<gene>
    <name evidence="3" type="ORF">Mco01_26790</name>
</gene>
<keyword evidence="2" id="KW-0812">Transmembrane</keyword>
<feature type="compositionally biased region" description="Gly residues" evidence="1">
    <location>
        <begin position="596"/>
        <end position="609"/>
    </location>
</feature>
<dbReference type="Proteomes" id="UP000603904">
    <property type="component" value="Unassembled WGS sequence"/>
</dbReference>
<feature type="compositionally biased region" description="Pro residues" evidence="1">
    <location>
        <begin position="649"/>
        <end position="662"/>
    </location>
</feature>
<feature type="region of interest" description="Disordered" evidence="1">
    <location>
        <begin position="421"/>
        <end position="670"/>
    </location>
</feature>
<reference evidence="3 4" key="1">
    <citation type="submission" date="2021-01" db="EMBL/GenBank/DDBJ databases">
        <title>Whole genome shotgun sequence of Microbispora corallina NBRC 16416.</title>
        <authorList>
            <person name="Komaki H."/>
            <person name="Tamura T."/>
        </authorList>
    </citation>
    <scope>NUCLEOTIDE SEQUENCE [LARGE SCALE GENOMIC DNA]</scope>
    <source>
        <strain evidence="3 4">NBRC 16416</strain>
    </source>
</reference>
<proteinExistence type="predicted"/>
<feature type="compositionally biased region" description="Low complexity" evidence="1">
    <location>
        <begin position="610"/>
        <end position="624"/>
    </location>
</feature>
<feature type="transmembrane region" description="Helical" evidence="2">
    <location>
        <begin position="202"/>
        <end position="224"/>
    </location>
</feature>
<evidence type="ECO:0000313" key="3">
    <source>
        <dbReference type="EMBL" id="GIH39679.1"/>
    </source>
</evidence>
<feature type="compositionally biased region" description="Pro residues" evidence="1">
    <location>
        <begin position="432"/>
        <end position="445"/>
    </location>
</feature>
<feature type="transmembrane region" description="Helical" evidence="2">
    <location>
        <begin position="71"/>
        <end position="94"/>
    </location>
</feature>